<keyword evidence="2" id="KW-0472">Membrane</keyword>
<dbReference type="InterPro" id="IPR032238">
    <property type="entry name" value="ATP-synth_Z"/>
</dbReference>
<feature type="compositionally biased region" description="Polar residues" evidence="1">
    <location>
        <begin position="1"/>
        <end position="11"/>
    </location>
</feature>
<protein>
    <submittedName>
        <fullName evidence="3">Uncharacterized protein</fullName>
    </submittedName>
</protein>
<keyword evidence="2" id="KW-1133">Transmembrane helix</keyword>
<dbReference type="PANTHER" id="PTHR35165:SF1">
    <property type="entry name" value="OS04G0577375 PROTEIN"/>
    <property type="match status" value="1"/>
</dbReference>
<reference evidence="3 4" key="1">
    <citation type="submission" date="2018-06" db="EMBL/GenBank/DDBJ databases">
        <title>WGS assembly of Brassica rapa FPsc.</title>
        <authorList>
            <person name="Bowman J."/>
            <person name="Kohchi T."/>
            <person name="Yamato K."/>
            <person name="Jenkins J."/>
            <person name="Shu S."/>
            <person name="Ishizaki K."/>
            <person name="Yamaoka S."/>
            <person name="Nishihama R."/>
            <person name="Nakamura Y."/>
            <person name="Berger F."/>
            <person name="Adam C."/>
            <person name="Aki S."/>
            <person name="Althoff F."/>
            <person name="Araki T."/>
            <person name="Arteaga-Vazquez M."/>
            <person name="Balasubrmanian S."/>
            <person name="Bauer D."/>
            <person name="Boehm C."/>
            <person name="Briginshaw L."/>
            <person name="Caballero-Perez J."/>
            <person name="Catarino B."/>
            <person name="Chen F."/>
            <person name="Chiyoda S."/>
            <person name="Chovatia M."/>
            <person name="Davies K."/>
            <person name="Delmans M."/>
            <person name="Demura T."/>
            <person name="Dierschke T."/>
            <person name="Dolan L."/>
            <person name="Dorantes-Acosta A."/>
            <person name="Eklund D."/>
            <person name="Florent S."/>
            <person name="Flores-Sandoval E."/>
            <person name="Fujiyama A."/>
            <person name="Fukuzawa H."/>
            <person name="Galik B."/>
            <person name="Grimanelli D."/>
            <person name="Grimwood J."/>
            <person name="Grossniklaus U."/>
            <person name="Hamada T."/>
            <person name="Haseloff J."/>
            <person name="Hetherington A."/>
            <person name="Higo A."/>
            <person name="Hirakawa Y."/>
            <person name="Hundley H."/>
            <person name="Ikeda Y."/>
            <person name="Inoue K."/>
            <person name="Inoue S."/>
            <person name="Ishida S."/>
            <person name="Jia Q."/>
            <person name="Kakita M."/>
            <person name="Kanazawa T."/>
            <person name="Kawai Y."/>
            <person name="Kawashima T."/>
            <person name="Kennedy M."/>
            <person name="Kinose K."/>
            <person name="Kinoshita T."/>
            <person name="Kohara Y."/>
            <person name="Koide E."/>
            <person name="Komatsu K."/>
            <person name="Kopischke S."/>
            <person name="Kubo M."/>
            <person name="Kyozuka J."/>
            <person name="Lagercrantz U."/>
            <person name="Lin S."/>
            <person name="Lindquist E."/>
            <person name="Lipzen A."/>
            <person name="Lu C."/>
            <person name="Luna E."/>
            <person name="Martienssen R."/>
            <person name="Minamino N."/>
            <person name="Mizutani M."/>
            <person name="Mizutani M."/>
            <person name="Mochizuki N."/>
            <person name="Monte I."/>
            <person name="Mosher R."/>
            <person name="Nagasaki H."/>
            <person name="Nakagami H."/>
            <person name="Naramoto S."/>
            <person name="Nishitani K."/>
            <person name="Ohtani M."/>
            <person name="Okamoto T."/>
            <person name="Okumura M."/>
            <person name="Phillips J."/>
            <person name="Pollak B."/>
            <person name="Reinders A."/>
            <person name="Roevekamp M."/>
            <person name="Sano R."/>
            <person name="Sawa S."/>
            <person name="Schmid M."/>
            <person name="Shirakawa M."/>
            <person name="Solano R."/>
            <person name="Spunde A."/>
            <person name="Suetsugu N."/>
            <person name="Sugano S."/>
            <person name="Sugiyama A."/>
            <person name="Sun R."/>
            <person name="Suzuki Y."/>
            <person name="Takenaka M."/>
            <person name="Takezawa D."/>
            <person name="Tomogane H."/>
            <person name="Tsuzuki M."/>
            <person name="Ueda T."/>
            <person name="Umeda M."/>
            <person name="Ward J."/>
            <person name="Watanabe Y."/>
            <person name="Yazaki K."/>
            <person name="Yokoyama R."/>
            <person name="Yoshitake Y."/>
            <person name="Yotsui I."/>
            <person name="Zachgo S."/>
            <person name="Schmutz J."/>
        </authorList>
    </citation>
    <scope>NUCLEOTIDE SEQUENCE [LARGE SCALE GENOMIC DNA]</scope>
    <source>
        <strain evidence="4">cv. B-3</strain>
    </source>
</reference>
<feature type="transmembrane region" description="Helical" evidence="2">
    <location>
        <begin position="62"/>
        <end position="83"/>
    </location>
</feature>
<dbReference type="AlphaFoldDB" id="A0A397Y6B0"/>
<feature type="transmembrane region" description="Helical" evidence="2">
    <location>
        <begin position="30"/>
        <end position="50"/>
    </location>
</feature>
<keyword evidence="2" id="KW-0812">Transmembrane</keyword>
<organism evidence="3 4">
    <name type="scientific">Brassica campestris</name>
    <name type="common">Field mustard</name>
    <dbReference type="NCBI Taxonomy" id="3711"/>
    <lineage>
        <taxon>Eukaryota</taxon>
        <taxon>Viridiplantae</taxon>
        <taxon>Streptophyta</taxon>
        <taxon>Embryophyta</taxon>
        <taxon>Tracheophyta</taxon>
        <taxon>Spermatophyta</taxon>
        <taxon>Magnoliopsida</taxon>
        <taxon>eudicotyledons</taxon>
        <taxon>Gunneridae</taxon>
        <taxon>Pentapetalae</taxon>
        <taxon>rosids</taxon>
        <taxon>malvids</taxon>
        <taxon>Brassicales</taxon>
        <taxon>Brassicaceae</taxon>
        <taxon>Brassiceae</taxon>
        <taxon>Brassica</taxon>
    </lineage>
</organism>
<accession>A0A397Y6B0</accession>
<evidence type="ECO:0000313" key="4">
    <source>
        <dbReference type="Proteomes" id="UP000264353"/>
    </source>
</evidence>
<gene>
    <name evidence="3" type="ORF">BRARA_I05593</name>
</gene>
<evidence type="ECO:0000313" key="3">
    <source>
        <dbReference type="EMBL" id="RID49131.1"/>
    </source>
</evidence>
<proteinExistence type="predicted"/>
<sequence length="112" mass="12762">MKHGSNTNTNMKKTDEKTWKEKKKKSMSSMVFLLYSMIVVTFAGLFLTYWVYKYHPTNSNLWMVPVGLIFLVTPAFLSISVLVSDLCDEDGDGVNHDLNQITIHDSDIKLNA</sequence>
<dbReference type="Pfam" id="PF16594">
    <property type="entry name" value="ATP-synt_Z"/>
    <property type="match status" value="1"/>
</dbReference>
<name>A0A397Y6B0_BRACM</name>
<evidence type="ECO:0000256" key="2">
    <source>
        <dbReference type="SAM" id="Phobius"/>
    </source>
</evidence>
<dbReference type="EMBL" id="CM010636">
    <property type="protein sequence ID" value="RID49131.1"/>
    <property type="molecule type" value="Genomic_DNA"/>
</dbReference>
<dbReference type="PANTHER" id="PTHR35165">
    <property type="entry name" value="OS08G0113900 PROTEIN"/>
    <property type="match status" value="1"/>
</dbReference>
<evidence type="ECO:0000256" key="1">
    <source>
        <dbReference type="SAM" id="MobiDB-lite"/>
    </source>
</evidence>
<feature type="region of interest" description="Disordered" evidence="1">
    <location>
        <begin position="1"/>
        <end position="20"/>
    </location>
</feature>
<dbReference type="Proteomes" id="UP000264353">
    <property type="component" value="Chromosome A9"/>
</dbReference>